<feature type="region of interest" description="Disordered" evidence="1">
    <location>
        <begin position="1"/>
        <end position="41"/>
    </location>
</feature>
<feature type="compositionally biased region" description="Basic and acidic residues" evidence="1">
    <location>
        <begin position="66"/>
        <end position="94"/>
    </location>
</feature>
<reference evidence="2 3" key="1">
    <citation type="submission" date="2023-01" db="EMBL/GenBank/DDBJ databases">
        <authorList>
            <person name="Kreplak J."/>
        </authorList>
    </citation>
    <scope>NUCLEOTIDE SEQUENCE [LARGE SCALE GENOMIC DNA]</scope>
</reference>
<keyword evidence="3" id="KW-1185">Reference proteome</keyword>
<feature type="compositionally biased region" description="Polar residues" evidence="1">
    <location>
        <begin position="21"/>
        <end position="37"/>
    </location>
</feature>
<dbReference type="EMBL" id="OX451738">
    <property type="protein sequence ID" value="CAI8605851.1"/>
    <property type="molecule type" value="Genomic_DNA"/>
</dbReference>
<feature type="compositionally biased region" description="Acidic residues" evidence="1">
    <location>
        <begin position="95"/>
        <end position="110"/>
    </location>
</feature>
<evidence type="ECO:0000256" key="1">
    <source>
        <dbReference type="SAM" id="MobiDB-lite"/>
    </source>
</evidence>
<evidence type="ECO:0000313" key="2">
    <source>
        <dbReference type="EMBL" id="CAI8605851.1"/>
    </source>
</evidence>
<dbReference type="AlphaFoldDB" id="A0AAV1A658"/>
<sequence length="110" mass="12482">MRDIDSYNAEDDVEPNVGPSDKTSGEPSGPHTKSTPTLEDVPILDNFINDILDRNDVALDSLSEEERQMKRIKPQEKKCKDEKVDELLSKLTKEEDYDIEKDEEDTGNGE</sequence>
<feature type="region of interest" description="Disordered" evidence="1">
    <location>
        <begin position="66"/>
        <end position="110"/>
    </location>
</feature>
<proteinExistence type="predicted"/>
<evidence type="ECO:0000313" key="3">
    <source>
        <dbReference type="Proteomes" id="UP001157006"/>
    </source>
</evidence>
<protein>
    <submittedName>
        <fullName evidence="2">Uncharacterized protein</fullName>
    </submittedName>
</protein>
<accession>A0AAV1A658</accession>
<gene>
    <name evidence="2" type="ORF">VFH_III201920</name>
</gene>
<dbReference type="Proteomes" id="UP001157006">
    <property type="component" value="Chromosome 3"/>
</dbReference>
<organism evidence="2 3">
    <name type="scientific">Vicia faba</name>
    <name type="common">Broad bean</name>
    <name type="synonym">Faba vulgaris</name>
    <dbReference type="NCBI Taxonomy" id="3906"/>
    <lineage>
        <taxon>Eukaryota</taxon>
        <taxon>Viridiplantae</taxon>
        <taxon>Streptophyta</taxon>
        <taxon>Embryophyta</taxon>
        <taxon>Tracheophyta</taxon>
        <taxon>Spermatophyta</taxon>
        <taxon>Magnoliopsida</taxon>
        <taxon>eudicotyledons</taxon>
        <taxon>Gunneridae</taxon>
        <taxon>Pentapetalae</taxon>
        <taxon>rosids</taxon>
        <taxon>fabids</taxon>
        <taxon>Fabales</taxon>
        <taxon>Fabaceae</taxon>
        <taxon>Papilionoideae</taxon>
        <taxon>50 kb inversion clade</taxon>
        <taxon>NPAAA clade</taxon>
        <taxon>Hologalegina</taxon>
        <taxon>IRL clade</taxon>
        <taxon>Fabeae</taxon>
        <taxon>Vicia</taxon>
    </lineage>
</organism>
<name>A0AAV1A658_VICFA</name>